<keyword evidence="5" id="KW-0378">Hydrolase</keyword>
<keyword evidence="4" id="KW-0319">Glycerol metabolism</keyword>
<dbReference type="OrthoDB" id="9787897at2"/>
<dbReference type="GO" id="GO:0006071">
    <property type="term" value="P:glycerol metabolic process"/>
    <property type="evidence" value="ECO:0007669"/>
    <property type="project" value="UniProtKB-KW"/>
</dbReference>
<protein>
    <recommendedName>
        <fullName evidence="2">glycerophosphodiester phosphodiesterase</fullName>
        <ecNumber evidence="2">3.1.4.46</ecNumber>
    </recommendedName>
</protein>
<dbReference type="PROSITE" id="PS51704">
    <property type="entry name" value="GP_PDE"/>
    <property type="match status" value="1"/>
</dbReference>
<evidence type="ECO:0000256" key="2">
    <source>
        <dbReference type="ARBA" id="ARBA00012247"/>
    </source>
</evidence>
<dbReference type="Pfam" id="PF03009">
    <property type="entry name" value="GDPD"/>
    <property type="match status" value="1"/>
</dbReference>
<dbReference type="InterPro" id="IPR017946">
    <property type="entry name" value="PLC-like_Pdiesterase_TIM-brl"/>
</dbReference>
<evidence type="ECO:0000256" key="7">
    <source>
        <dbReference type="SAM" id="MobiDB-lite"/>
    </source>
</evidence>
<dbReference type="EC" id="3.1.4.46" evidence="2"/>
<dbReference type="Gene3D" id="3.20.20.190">
    <property type="entry name" value="Phosphatidylinositol (PI) phosphodiesterase"/>
    <property type="match status" value="1"/>
</dbReference>
<evidence type="ECO:0000259" key="8">
    <source>
        <dbReference type="PROSITE" id="PS51704"/>
    </source>
</evidence>
<dbReference type="SUPFAM" id="SSF51695">
    <property type="entry name" value="PLC-like phosphodiesterases"/>
    <property type="match status" value="1"/>
</dbReference>
<dbReference type="PANTHER" id="PTHR43620:SF7">
    <property type="entry name" value="GLYCEROPHOSPHODIESTER PHOSPHODIESTERASE GDPD5-RELATED"/>
    <property type="match status" value="1"/>
</dbReference>
<proteinExistence type="inferred from homology"/>
<name>A0A317E7S7_9PROT</name>
<evidence type="ECO:0000256" key="3">
    <source>
        <dbReference type="ARBA" id="ARBA00022729"/>
    </source>
</evidence>
<comment type="caution">
    <text evidence="9">The sequence shown here is derived from an EMBL/GenBank/DDBJ whole genome shotgun (WGS) entry which is preliminary data.</text>
</comment>
<keyword evidence="10" id="KW-1185">Reference proteome</keyword>
<dbReference type="AlphaFoldDB" id="A0A317E7S7"/>
<comment type="similarity">
    <text evidence="1">Belongs to the glycerophosphoryl diester phosphodiesterase family.</text>
</comment>
<dbReference type="GO" id="GO:0006629">
    <property type="term" value="P:lipid metabolic process"/>
    <property type="evidence" value="ECO:0007669"/>
    <property type="project" value="InterPro"/>
</dbReference>
<gene>
    <name evidence="9" type="ORF">DKG75_10140</name>
</gene>
<evidence type="ECO:0000256" key="4">
    <source>
        <dbReference type="ARBA" id="ARBA00022798"/>
    </source>
</evidence>
<feature type="region of interest" description="Disordered" evidence="7">
    <location>
        <begin position="1"/>
        <end position="21"/>
    </location>
</feature>
<evidence type="ECO:0000313" key="10">
    <source>
        <dbReference type="Proteomes" id="UP000246077"/>
    </source>
</evidence>
<reference evidence="10" key="1">
    <citation type="submission" date="2018-05" db="EMBL/GenBank/DDBJ databases">
        <title>Zavarzinia sp. HR-AS.</title>
        <authorList>
            <person name="Lee Y."/>
            <person name="Jeon C.O."/>
        </authorList>
    </citation>
    <scope>NUCLEOTIDE SEQUENCE [LARGE SCALE GENOMIC DNA]</scope>
    <source>
        <strain evidence="10">DSM 1231</strain>
    </source>
</reference>
<evidence type="ECO:0000256" key="5">
    <source>
        <dbReference type="ARBA" id="ARBA00022801"/>
    </source>
</evidence>
<accession>A0A317E7S7</accession>
<evidence type="ECO:0000256" key="1">
    <source>
        <dbReference type="ARBA" id="ARBA00007277"/>
    </source>
</evidence>
<dbReference type="InterPro" id="IPR030395">
    <property type="entry name" value="GP_PDE_dom"/>
</dbReference>
<evidence type="ECO:0000313" key="9">
    <source>
        <dbReference type="EMBL" id="PWR22306.1"/>
    </source>
</evidence>
<organism evidence="9 10">
    <name type="scientific">Zavarzinia compransoris</name>
    <dbReference type="NCBI Taxonomy" id="1264899"/>
    <lineage>
        <taxon>Bacteria</taxon>
        <taxon>Pseudomonadati</taxon>
        <taxon>Pseudomonadota</taxon>
        <taxon>Alphaproteobacteria</taxon>
        <taxon>Rhodospirillales</taxon>
        <taxon>Zavarziniaceae</taxon>
        <taxon>Zavarzinia</taxon>
    </lineage>
</organism>
<dbReference type="PANTHER" id="PTHR43620">
    <property type="entry name" value="GLYCEROPHOSPHORYL DIESTER PHOSPHODIESTERASE"/>
    <property type="match status" value="1"/>
</dbReference>
<dbReference type="GO" id="GO:0008889">
    <property type="term" value="F:glycerophosphodiester phosphodiesterase activity"/>
    <property type="evidence" value="ECO:0007669"/>
    <property type="project" value="UniProtKB-EC"/>
</dbReference>
<evidence type="ECO:0000256" key="6">
    <source>
        <dbReference type="ARBA" id="ARBA00047512"/>
    </source>
</evidence>
<keyword evidence="3" id="KW-0732">Signal</keyword>
<comment type="catalytic activity">
    <reaction evidence="6">
        <text>a sn-glycero-3-phosphodiester + H2O = an alcohol + sn-glycerol 3-phosphate + H(+)</text>
        <dbReference type="Rhea" id="RHEA:12969"/>
        <dbReference type="ChEBI" id="CHEBI:15377"/>
        <dbReference type="ChEBI" id="CHEBI:15378"/>
        <dbReference type="ChEBI" id="CHEBI:30879"/>
        <dbReference type="ChEBI" id="CHEBI:57597"/>
        <dbReference type="ChEBI" id="CHEBI:83408"/>
        <dbReference type="EC" id="3.1.4.46"/>
    </reaction>
</comment>
<dbReference type="Proteomes" id="UP000246077">
    <property type="component" value="Unassembled WGS sequence"/>
</dbReference>
<dbReference type="EMBL" id="QGLF01000002">
    <property type="protein sequence ID" value="PWR22306.1"/>
    <property type="molecule type" value="Genomic_DNA"/>
</dbReference>
<sequence>MNRIPLRPGAGRGSGEARASMRAPGRLRSAWSVPTGDALMFRRLMLAGLLAAGSFLGPAARAADGVQVIARDGSAVTFPEGTLAAFDLAILQGADMLRVDVYQTFDGVQVIRTARDLAATTDIASLMPRPGPLKGEPPPAGYPVDYTLYGDYARLTARQPVAGRDTGFDGMFPTPILEDLLVLVERRKIERRRTIGLLLVLHDSEIHAARGRPMEPRLLATLQKYGLAGSPDVLIGTGDPSSFSRLGATGGNPRVFVLGGSTERPADAARTGDGRTYGDYQAPDGLRAIRGFADAILVDVQDVQGTYADGGAMPATTLAGDARTAGLRLFVGGFADAEDPIKPRRAAIEMYHRIIALGIDGIVTDEPVRAVAARRPGG</sequence>
<feature type="domain" description="GP-PDE" evidence="8">
    <location>
        <begin position="66"/>
        <end position="374"/>
    </location>
</feature>